<proteinExistence type="predicted"/>
<keyword evidence="1" id="KW-1133">Transmembrane helix</keyword>
<organism evidence="2 3">
    <name type="scientific">Sphingobium jiangsuense</name>
    <dbReference type="NCBI Taxonomy" id="870476"/>
    <lineage>
        <taxon>Bacteria</taxon>
        <taxon>Pseudomonadati</taxon>
        <taxon>Pseudomonadota</taxon>
        <taxon>Alphaproteobacteria</taxon>
        <taxon>Sphingomonadales</taxon>
        <taxon>Sphingomonadaceae</taxon>
        <taxon>Sphingobium</taxon>
    </lineage>
</organism>
<evidence type="ECO:0000313" key="2">
    <source>
        <dbReference type="EMBL" id="MBB3927421.1"/>
    </source>
</evidence>
<keyword evidence="1" id="KW-0812">Transmembrane</keyword>
<dbReference type="AlphaFoldDB" id="A0A7W6BI36"/>
<reference evidence="2 3" key="1">
    <citation type="submission" date="2020-08" db="EMBL/GenBank/DDBJ databases">
        <title>Genomic Encyclopedia of Type Strains, Phase IV (KMG-IV): sequencing the most valuable type-strain genomes for metagenomic binning, comparative biology and taxonomic classification.</title>
        <authorList>
            <person name="Goeker M."/>
        </authorList>
    </citation>
    <scope>NUCLEOTIDE SEQUENCE [LARGE SCALE GENOMIC DNA]</scope>
    <source>
        <strain evidence="2 3">DSM 26189</strain>
    </source>
</reference>
<feature type="transmembrane region" description="Helical" evidence="1">
    <location>
        <begin position="96"/>
        <end position="114"/>
    </location>
</feature>
<sequence length="148" mass="16662">MKPLYHVSRIVYGGWYLFSGIEYFLPYNLQPLGNTPLGQEFTLALIHSGLFAWIKVAEIAIAVAVLADRAMPLAAAASVPLTIVIAYWNFVLEWGVVEVVFGTLTILFNAALLWPYRAYYWPMLTAWKGRRDFGYRLMPESPAPDSGD</sequence>
<keyword evidence="1" id="KW-0472">Membrane</keyword>
<evidence type="ECO:0000256" key="1">
    <source>
        <dbReference type="SAM" id="Phobius"/>
    </source>
</evidence>
<name>A0A7W6BI36_9SPHN</name>
<protein>
    <recommendedName>
        <fullName evidence="4">DoxX family protein</fullName>
    </recommendedName>
</protein>
<feature type="transmembrane region" description="Helical" evidence="1">
    <location>
        <begin position="73"/>
        <end position="90"/>
    </location>
</feature>
<dbReference type="Proteomes" id="UP000571950">
    <property type="component" value="Unassembled WGS sequence"/>
</dbReference>
<dbReference type="EMBL" id="JACIDT010000011">
    <property type="protein sequence ID" value="MBB3927421.1"/>
    <property type="molecule type" value="Genomic_DNA"/>
</dbReference>
<feature type="transmembrane region" description="Helical" evidence="1">
    <location>
        <begin position="45"/>
        <end position="66"/>
    </location>
</feature>
<evidence type="ECO:0000313" key="3">
    <source>
        <dbReference type="Proteomes" id="UP000571950"/>
    </source>
</evidence>
<comment type="caution">
    <text evidence="2">The sequence shown here is derived from an EMBL/GenBank/DDBJ whole genome shotgun (WGS) entry which is preliminary data.</text>
</comment>
<keyword evidence="3" id="KW-1185">Reference proteome</keyword>
<gene>
    <name evidence="2" type="ORF">GGR43_003150</name>
</gene>
<accession>A0A7W6BI36</accession>
<evidence type="ECO:0008006" key="4">
    <source>
        <dbReference type="Google" id="ProtNLM"/>
    </source>
</evidence>
<dbReference type="RefSeq" id="WP_246343797.1">
    <property type="nucleotide sequence ID" value="NZ_BSPS01000106.1"/>
</dbReference>
<feature type="transmembrane region" description="Helical" evidence="1">
    <location>
        <begin position="7"/>
        <end position="25"/>
    </location>
</feature>